<dbReference type="Proteomes" id="UP000193144">
    <property type="component" value="Unassembled WGS sequence"/>
</dbReference>
<dbReference type="InterPro" id="IPR052895">
    <property type="entry name" value="HetReg/Transcr_Mod"/>
</dbReference>
<protein>
    <submittedName>
        <fullName evidence="2">Heterokaryon incompatibility protein-domain-containing protein</fullName>
    </submittedName>
</protein>
<feature type="domain" description="Heterokaryon incompatibility" evidence="1">
    <location>
        <begin position="51"/>
        <end position="197"/>
    </location>
</feature>
<reference evidence="2 3" key="1">
    <citation type="submission" date="2016-07" db="EMBL/GenBank/DDBJ databases">
        <title>Pervasive Adenine N6-methylation of Active Genes in Fungi.</title>
        <authorList>
            <consortium name="DOE Joint Genome Institute"/>
            <person name="Mondo S.J."/>
            <person name="Dannebaum R.O."/>
            <person name="Kuo R.C."/>
            <person name="Labutti K."/>
            <person name="Haridas S."/>
            <person name="Kuo A."/>
            <person name="Salamov A."/>
            <person name="Ahrendt S.R."/>
            <person name="Lipzen A."/>
            <person name="Sullivan W."/>
            <person name="Andreopoulos W.B."/>
            <person name="Clum A."/>
            <person name="Lindquist E."/>
            <person name="Daum C."/>
            <person name="Ramamoorthy G.K."/>
            <person name="Gryganskyi A."/>
            <person name="Culley D."/>
            <person name="Magnuson J.K."/>
            <person name="James T.Y."/>
            <person name="O'Malley M.A."/>
            <person name="Stajich J.E."/>
            <person name="Spatafora J.W."/>
            <person name="Visel A."/>
            <person name="Grigoriev I.V."/>
        </authorList>
    </citation>
    <scope>NUCLEOTIDE SEQUENCE [LARGE SCALE GENOMIC DNA]</scope>
    <source>
        <strain evidence="2 3">CBS 115471</strain>
    </source>
</reference>
<comment type="caution">
    <text evidence="2">The sequence shown here is derived from an EMBL/GenBank/DDBJ whole genome shotgun (WGS) entry which is preliminary data.</text>
</comment>
<dbReference type="PANTHER" id="PTHR24148">
    <property type="entry name" value="ANKYRIN REPEAT DOMAIN-CONTAINING PROTEIN 39 HOMOLOG-RELATED"/>
    <property type="match status" value="1"/>
</dbReference>
<evidence type="ECO:0000259" key="1">
    <source>
        <dbReference type="Pfam" id="PF06985"/>
    </source>
</evidence>
<dbReference type="EMBL" id="MCFA01000064">
    <property type="protein sequence ID" value="ORY11140.1"/>
    <property type="molecule type" value="Genomic_DNA"/>
</dbReference>
<evidence type="ECO:0000313" key="2">
    <source>
        <dbReference type="EMBL" id="ORY11140.1"/>
    </source>
</evidence>
<evidence type="ECO:0000313" key="3">
    <source>
        <dbReference type="Proteomes" id="UP000193144"/>
    </source>
</evidence>
<dbReference type="STRING" id="1231657.A0A1Y1ZLL4"/>
<sequence>MQLYQQLPLVADRPVIRLVHLRLNTDTTVAYNATAIEGSANTYDLRDVPDYDALSYAWGPRDLSAHITLNGESFAVSQTLFAALHQICLGQGKSGGSRKLWIDAICINQLDNVEKSHQVMLMRDIYAKANTVHAWIGEPDHLSALAFDTLERFSIYDGPFIGSSVFQDMQNEIKERQEAIRRFVGRGYWVRMWIVQEVVVATNVKIFCGSLAIDYDNICIALQRMTGSGFYPFSSTTANLTYIGGWRSFFHRTNTQETKGDLDVRYFLDSRGRSATNPRDKIYALRGIVNKALGTLIEVDYNDTTEAVYTNFSKAVLRTRPDLQILSSVILRHEKVSKLDLPSYVPDWTLPSSGGGILQRYYRFKTAHLFHAAGVSKPRVTLTEKSNSIRIEGTRLDTVALVVPIKSLLEVRDDDSVSVDATILQELTATVSASKTYSFTGEPSWVAYFRTLTADRTTLSPRIDEKYLSQHWRGSHHSSGDFSDLSSSDWAVVSKEIGTIIEDKDIFLTTKGYLGLGHEGFMKGDVVCILSGGEVPFLLRETAQRADESVFRFLCECYVHGVMDGEAVSGNGSSPLQKFLIE</sequence>
<dbReference type="Pfam" id="PF06985">
    <property type="entry name" value="HET"/>
    <property type="match status" value="1"/>
</dbReference>
<accession>A0A1Y1ZLL4</accession>
<keyword evidence="3" id="KW-1185">Reference proteome</keyword>
<dbReference type="Pfam" id="PF26639">
    <property type="entry name" value="Het-6_barrel"/>
    <property type="match status" value="1"/>
</dbReference>
<name>A0A1Y1ZLL4_9PLEO</name>
<dbReference type="PANTHER" id="PTHR24148:SF73">
    <property type="entry name" value="HET DOMAIN PROTEIN (AFU_ORTHOLOGUE AFUA_8G01020)"/>
    <property type="match status" value="1"/>
</dbReference>
<dbReference type="AlphaFoldDB" id="A0A1Y1ZLL4"/>
<gene>
    <name evidence="2" type="ORF">BCR34DRAFT_565743</name>
</gene>
<proteinExistence type="predicted"/>
<organism evidence="2 3">
    <name type="scientific">Clohesyomyces aquaticus</name>
    <dbReference type="NCBI Taxonomy" id="1231657"/>
    <lineage>
        <taxon>Eukaryota</taxon>
        <taxon>Fungi</taxon>
        <taxon>Dikarya</taxon>
        <taxon>Ascomycota</taxon>
        <taxon>Pezizomycotina</taxon>
        <taxon>Dothideomycetes</taxon>
        <taxon>Pleosporomycetidae</taxon>
        <taxon>Pleosporales</taxon>
        <taxon>Lindgomycetaceae</taxon>
        <taxon>Clohesyomyces</taxon>
    </lineage>
</organism>
<dbReference type="InterPro" id="IPR010730">
    <property type="entry name" value="HET"/>
</dbReference>
<dbReference type="OrthoDB" id="2157530at2759"/>